<evidence type="ECO:0000256" key="5">
    <source>
        <dbReference type="ARBA" id="ARBA00022989"/>
    </source>
</evidence>
<dbReference type="PANTHER" id="PTHR11506">
    <property type="entry name" value="LYSOSOME-ASSOCIATED MEMBRANE GLYCOPROTEIN"/>
    <property type="match status" value="1"/>
</dbReference>
<evidence type="ECO:0000256" key="7">
    <source>
        <dbReference type="ARBA" id="ARBA00023180"/>
    </source>
</evidence>
<sequence>MTRFDSELISYLSNLFDMLKLANNEKESKKNAAIDWLARLRKLKLPESFSALPRTCYLVSFLRYRCRAAGGALRRRRYCQVCLQIRRDRTSTVKMKRAFLIITLACAVAVASALDNRRKSKPSATVSPPGDFDASTTNPTTHAPNTTTHAPNTTTHAPNTTTHAPNTTTHAPNTTTHAPNTTTHAPNTTTHAPNTTTHAPNTTTHAPNTTTTHAPTPPTPTPPTNLTVGSYVVKNDTVMCGKATVAIQIKLQSSSKPSEMGSFIIQPNKTVAVGQCTDATSNFTLSFPEGTLTLLFQKNSTEKSVYITKVAFNVNYPILPSGPTQNSVSNESLHLLSTTIGHSYSCKNMTLFMGSGYFLEMTSLKLQAFNFTKGDFGLPDNCPADKPDYTVAIVVAVVLIILIVIVIVVYLIGRKKRTDGYQAL</sequence>
<evidence type="ECO:0000256" key="9">
    <source>
        <dbReference type="SAM" id="MobiDB-lite"/>
    </source>
</evidence>
<dbReference type="GO" id="GO:0005886">
    <property type="term" value="C:plasma membrane"/>
    <property type="evidence" value="ECO:0007669"/>
    <property type="project" value="TreeGrafter"/>
</dbReference>
<dbReference type="InterPro" id="IPR048528">
    <property type="entry name" value="Lamp2-like_luminal"/>
</dbReference>
<dbReference type="GO" id="GO:0072594">
    <property type="term" value="P:establishment of protein localization to organelle"/>
    <property type="evidence" value="ECO:0007669"/>
    <property type="project" value="TreeGrafter"/>
</dbReference>
<name>A0A3B3S1S7_9TELE</name>
<keyword evidence="4" id="KW-0967">Endosome</keyword>
<evidence type="ECO:0000313" key="13">
    <source>
        <dbReference type="Proteomes" id="UP000261540"/>
    </source>
</evidence>
<dbReference type="Proteomes" id="UP000261540">
    <property type="component" value="Unplaced"/>
</dbReference>
<keyword evidence="7" id="KW-0325">Glycoprotein</keyword>
<dbReference type="GO" id="GO:0031902">
    <property type="term" value="C:late endosome membrane"/>
    <property type="evidence" value="ECO:0007669"/>
    <property type="project" value="TreeGrafter"/>
</dbReference>
<feature type="domain" description="Lysosome-associated membrane glycoprotein 2-like luminal" evidence="11">
    <location>
        <begin position="227"/>
        <end position="371"/>
    </location>
</feature>
<dbReference type="GO" id="GO:0005765">
    <property type="term" value="C:lysosomal membrane"/>
    <property type="evidence" value="ECO:0007669"/>
    <property type="project" value="UniProtKB-SubCell"/>
</dbReference>
<dbReference type="STRING" id="1676925.ENSPKIP00000024021"/>
<evidence type="ECO:0000256" key="1">
    <source>
        <dbReference type="ARBA" id="ARBA00004530"/>
    </source>
</evidence>
<proteinExistence type="inferred from homology"/>
<reference evidence="12" key="1">
    <citation type="submission" date="2025-08" db="UniProtKB">
        <authorList>
            <consortium name="Ensembl"/>
        </authorList>
    </citation>
    <scope>IDENTIFICATION</scope>
</reference>
<comment type="caution">
    <text evidence="8">Lacks conserved residue(s) required for the propagation of feature annotation.</text>
</comment>
<dbReference type="PROSITE" id="PS51407">
    <property type="entry name" value="LAMP_3"/>
    <property type="match status" value="1"/>
</dbReference>
<feature type="region of interest" description="Disordered" evidence="9">
    <location>
        <begin position="116"/>
        <end position="226"/>
    </location>
</feature>
<evidence type="ECO:0000256" key="2">
    <source>
        <dbReference type="ARBA" id="ARBA00022692"/>
    </source>
</evidence>
<evidence type="ECO:0000256" key="8">
    <source>
        <dbReference type="PROSITE-ProRule" id="PRU00740"/>
    </source>
</evidence>
<dbReference type="AlphaFoldDB" id="A0A3B3S1S7"/>
<keyword evidence="6 8" id="KW-0472">Membrane</keyword>
<dbReference type="Ensembl" id="ENSPKIT00000004721.1">
    <property type="protein sequence ID" value="ENSPKIP00000024021.1"/>
    <property type="gene ID" value="ENSPKIG00000007433.1"/>
</dbReference>
<dbReference type="Gene3D" id="2.40.160.110">
    <property type="match status" value="1"/>
</dbReference>
<evidence type="ECO:0000256" key="10">
    <source>
        <dbReference type="SAM" id="Phobius"/>
    </source>
</evidence>
<keyword evidence="8" id="KW-0458">Lysosome</keyword>
<evidence type="ECO:0000256" key="4">
    <source>
        <dbReference type="ARBA" id="ARBA00022753"/>
    </source>
</evidence>
<dbReference type="GeneTree" id="ENSGT00940000169954"/>
<dbReference type="InterPro" id="IPR002000">
    <property type="entry name" value="Lysosome-assoc_membr_glycop"/>
</dbReference>
<dbReference type="Pfam" id="PF01299">
    <property type="entry name" value="Lamp2-like_luminal"/>
    <property type="match status" value="1"/>
</dbReference>
<evidence type="ECO:0000256" key="3">
    <source>
        <dbReference type="ARBA" id="ARBA00022729"/>
    </source>
</evidence>
<dbReference type="PRINTS" id="PR00336">
    <property type="entry name" value="LYSASSOCTDMP"/>
</dbReference>
<keyword evidence="5 10" id="KW-1133">Transmembrane helix</keyword>
<comment type="similarity">
    <text evidence="8">Belongs to the LAMP family.</text>
</comment>
<protein>
    <recommendedName>
        <fullName evidence="11">Lysosome-associated membrane glycoprotein 2-like luminal domain-containing protein</fullName>
    </recommendedName>
</protein>
<keyword evidence="13" id="KW-1185">Reference proteome</keyword>
<feature type="transmembrane region" description="Helical" evidence="10">
    <location>
        <begin position="389"/>
        <end position="412"/>
    </location>
</feature>
<keyword evidence="3" id="KW-0732">Signal</keyword>
<comment type="subcellular location">
    <subcellularLocation>
        <location evidence="1">Endosome membrane</location>
        <topology evidence="1">Single-pass type I membrane protein</topology>
    </subcellularLocation>
    <subcellularLocation>
        <location evidence="8">Lysosome membrane</location>
        <topology evidence="8">Single-pass type I membrane protein</topology>
    </subcellularLocation>
</comment>
<evidence type="ECO:0000313" key="12">
    <source>
        <dbReference type="Ensembl" id="ENSPKIP00000024021.1"/>
    </source>
</evidence>
<feature type="compositionally biased region" description="Low complexity" evidence="9">
    <location>
        <begin position="136"/>
        <end position="214"/>
    </location>
</feature>
<evidence type="ECO:0000256" key="6">
    <source>
        <dbReference type="ARBA" id="ARBA00023136"/>
    </source>
</evidence>
<dbReference type="PANTHER" id="PTHR11506:SF2">
    <property type="entry name" value="MACROSIALIN"/>
    <property type="match status" value="1"/>
</dbReference>
<accession>A0A3B3S1S7</accession>
<reference evidence="12" key="2">
    <citation type="submission" date="2025-09" db="UniProtKB">
        <authorList>
            <consortium name="Ensembl"/>
        </authorList>
    </citation>
    <scope>IDENTIFICATION</scope>
</reference>
<evidence type="ECO:0000259" key="11">
    <source>
        <dbReference type="Pfam" id="PF01299"/>
    </source>
</evidence>
<keyword evidence="2 8" id="KW-0812">Transmembrane</keyword>
<organism evidence="12 13">
    <name type="scientific">Paramormyrops kingsleyae</name>
    <dbReference type="NCBI Taxonomy" id="1676925"/>
    <lineage>
        <taxon>Eukaryota</taxon>
        <taxon>Metazoa</taxon>
        <taxon>Chordata</taxon>
        <taxon>Craniata</taxon>
        <taxon>Vertebrata</taxon>
        <taxon>Euteleostomi</taxon>
        <taxon>Actinopterygii</taxon>
        <taxon>Neopterygii</taxon>
        <taxon>Teleostei</taxon>
        <taxon>Osteoglossocephala</taxon>
        <taxon>Osteoglossomorpha</taxon>
        <taxon>Osteoglossiformes</taxon>
        <taxon>Mormyridae</taxon>
        <taxon>Paramormyrops</taxon>
    </lineage>
</organism>